<reference evidence="2" key="1">
    <citation type="submission" date="2022-03" db="EMBL/GenBank/DDBJ databases">
        <title>Draft genome sequence of Aduncisulcus paluster, a free-living microaerophilic Fornicata.</title>
        <authorList>
            <person name="Yuyama I."/>
            <person name="Kume K."/>
            <person name="Tamura T."/>
            <person name="Inagaki Y."/>
            <person name="Hashimoto T."/>
        </authorList>
    </citation>
    <scope>NUCLEOTIDE SEQUENCE</scope>
    <source>
        <strain evidence="2">NY0171</strain>
    </source>
</reference>
<feature type="non-terminal residue" evidence="2">
    <location>
        <position position="141"/>
    </location>
</feature>
<evidence type="ECO:0000259" key="1">
    <source>
        <dbReference type="PROSITE" id="PS50994"/>
    </source>
</evidence>
<evidence type="ECO:0000313" key="2">
    <source>
        <dbReference type="EMBL" id="GKT31092.1"/>
    </source>
</evidence>
<dbReference type="PROSITE" id="PS50994">
    <property type="entry name" value="INTEGRASE"/>
    <property type="match status" value="1"/>
</dbReference>
<dbReference type="InterPro" id="IPR036397">
    <property type="entry name" value="RNaseH_sf"/>
</dbReference>
<dbReference type="Gene3D" id="3.30.420.10">
    <property type="entry name" value="Ribonuclease H-like superfamily/Ribonuclease H"/>
    <property type="match status" value="1"/>
</dbReference>
<dbReference type="InterPro" id="IPR012337">
    <property type="entry name" value="RNaseH-like_sf"/>
</dbReference>
<dbReference type="EMBL" id="BQXS01001811">
    <property type="protein sequence ID" value="GKT31092.1"/>
    <property type="molecule type" value="Genomic_DNA"/>
</dbReference>
<proteinExistence type="predicted"/>
<gene>
    <name evidence="2" type="ORF">ADUPG1_001840</name>
</gene>
<dbReference type="PANTHER" id="PTHR37984">
    <property type="entry name" value="PROTEIN CBG26694"/>
    <property type="match status" value="1"/>
</dbReference>
<dbReference type="Proteomes" id="UP001057375">
    <property type="component" value="Unassembled WGS sequence"/>
</dbReference>
<feature type="non-terminal residue" evidence="2">
    <location>
        <position position="1"/>
    </location>
</feature>
<dbReference type="SUPFAM" id="SSF53098">
    <property type="entry name" value="Ribonuclease H-like"/>
    <property type="match status" value="1"/>
</dbReference>
<dbReference type="InterPro" id="IPR001584">
    <property type="entry name" value="Integrase_cat-core"/>
</dbReference>
<organism evidence="2 3">
    <name type="scientific">Aduncisulcus paluster</name>
    <dbReference type="NCBI Taxonomy" id="2918883"/>
    <lineage>
        <taxon>Eukaryota</taxon>
        <taxon>Metamonada</taxon>
        <taxon>Carpediemonas-like organisms</taxon>
        <taxon>Aduncisulcus</taxon>
    </lineage>
</organism>
<feature type="domain" description="Integrase catalytic" evidence="1">
    <location>
        <begin position="1"/>
        <end position="141"/>
    </location>
</feature>
<dbReference type="PANTHER" id="PTHR37984:SF5">
    <property type="entry name" value="PROTEIN NYNRIN-LIKE"/>
    <property type="match status" value="1"/>
</dbReference>
<name>A0ABQ5KEZ2_9EUKA</name>
<accession>A0ABQ5KEZ2</accession>
<sequence length="141" mass="15974">QDGSQYITVFVDNFSRFVEMIPSKSTTAEEAKQALLEVIGRHGVPKSVRTGGGSQFTSHLWYELMSELGGKHIVTTPDHHQENGQVERVNREILRQLRLHFAAGFPKTDWVKLVPIIMATLNSRVSERLGRSPMEILYGRK</sequence>
<protein>
    <submittedName>
        <fullName evidence="2">DDE-type integrase/transposase/recombinase</fullName>
    </submittedName>
</protein>
<dbReference type="Pfam" id="PF00665">
    <property type="entry name" value="rve"/>
    <property type="match status" value="1"/>
</dbReference>
<keyword evidence="3" id="KW-1185">Reference proteome</keyword>
<comment type="caution">
    <text evidence="2">The sequence shown here is derived from an EMBL/GenBank/DDBJ whole genome shotgun (WGS) entry which is preliminary data.</text>
</comment>
<dbReference type="InterPro" id="IPR050951">
    <property type="entry name" value="Retrovirus_Pol_polyprotein"/>
</dbReference>
<evidence type="ECO:0000313" key="3">
    <source>
        <dbReference type="Proteomes" id="UP001057375"/>
    </source>
</evidence>